<dbReference type="EMBL" id="CAUYUE010000003">
    <property type="protein sequence ID" value="CAK0750690.1"/>
    <property type="molecule type" value="Genomic_DNA"/>
</dbReference>
<name>A0AAV1HVQ9_9CHLO</name>
<dbReference type="Proteomes" id="UP001314263">
    <property type="component" value="Unassembled WGS sequence"/>
</dbReference>
<evidence type="ECO:0008006" key="3">
    <source>
        <dbReference type="Google" id="ProtNLM"/>
    </source>
</evidence>
<dbReference type="Gene3D" id="3.40.50.150">
    <property type="entry name" value="Vaccinia Virus protein VP39"/>
    <property type="match status" value="1"/>
</dbReference>
<protein>
    <recommendedName>
        <fullName evidence="3">Class I SAM-dependent methyltransferase</fullName>
    </recommendedName>
</protein>
<keyword evidence="2" id="KW-1185">Reference proteome</keyword>
<gene>
    <name evidence="1" type="ORF">CVIRNUC_002010</name>
</gene>
<evidence type="ECO:0000313" key="2">
    <source>
        <dbReference type="Proteomes" id="UP001314263"/>
    </source>
</evidence>
<proteinExistence type="predicted"/>
<evidence type="ECO:0000313" key="1">
    <source>
        <dbReference type="EMBL" id="CAK0750690.1"/>
    </source>
</evidence>
<reference evidence="1 2" key="1">
    <citation type="submission" date="2023-10" db="EMBL/GenBank/DDBJ databases">
        <authorList>
            <person name="Maclean D."/>
            <person name="Macfadyen A."/>
        </authorList>
    </citation>
    <scope>NUCLEOTIDE SEQUENCE [LARGE SCALE GENOMIC DNA]</scope>
</reference>
<accession>A0AAV1HVQ9</accession>
<dbReference type="AlphaFoldDB" id="A0AAV1HVQ9"/>
<organism evidence="1 2">
    <name type="scientific">Coccomyxa viridis</name>
    <dbReference type="NCBI Taxonomy" id="1274662"/>
    <lineage>
        <taxon>Eukaryota</taxon>
        <taxon>Viridiplantae</taxon>
        <taxon>Chlorophyta</taxon>
        <taxon>core chlorophytes</taxon>
        <taxon>Trebouxiophyceae</taxon>
        <taxon>Trebouxiophyceae incertae sedis</taxon>
        <taxon>Coccomyxaceae</taxon>
        <taxon>Coccomyxa</taxon>
    </lineage>
</organism>
<dbReference type="InterPro" id="IPR029063">
    <property type="entry name" value="SAM-dependent_MTases_sf"/>
</dbReference>
<dbReference type="Pfam" id="PF13578">
    <property type="entry name" value="Methyltransf_24"/>
    <property type="match status" value="1"/>
</dbReference>
<comment type="caution">
    <text evidence="1">The sequence shown here is derived from an EMBL/GenBank/DDBJ whole genome shotgun (WGS) entry which is preliminary data.</text>
</comment>
<sequence>MLLLASPYQSGGVAATRIQMSVSPSLCAAGNRMISTWNDKSVRVCDPSVCAGGASMASAMTLPSKGAARLAEAQMQTFLDTVQAVDGWMDPEHVLYIQALTQLQHADGLEPLVAIDLFQDQHKNFDKSGGGPGGTKSKFLEAAHQALGLHEHDIHFFSDSSTLYARDFSALGLPSFRLLSIDGGHALESSLRDLTLAACVLAEGGIMVLDDVATPLPGEFPWLGVPTALFNWIPEQRRVAPFLWAAHKLYLTTTSHHAKYLSAVHKWDEVVTCAKDVHASRISIGQFPLCFSVRKEKLTFTELRKLMPVAI</sequence>